<keyword evidence="7 14" id="KW-1133">Transmembrane helix</keyword>
<dbReference type="InterPro" id="IPR050968">
    <property type="entry name" value="Cytochrome_c_oxidase_bac_sub4"/>
</dbReference>
<dbReference type="PANTHER" id="PTHR36835">
    <property type="entry name" value="CYTOCHROME BO(3) UBIQUINOL OXIDASE SUBUNIT 4"/>
    <property type="match status" value="1"/>
</dbReference>
<keyword evidence="6 14" id="KW-0812">Transmembrane</keyword>
<organism evidence="15 16">
    <name type="scientific">Ruegeria halocynthiae</name>
    <dbReference type="NCBI Taxonomy" id="985054"/>
    <lineage>
        <taxon>Bacteria</taxon>
        <taxon>Pseudomonadati</taxon>
        <taxon>Pseudomonadota</taxon>
        <taxon>Alphaproteobacteria</taxon>
        <taxon>Rhodobacterales</taxon>
        <taxon>Roseobacteraceae</taxon>
        <taxon>Ruegeria</taxon>
    </lineage>
</organism>
<keyword evidence="16" id="KW-1185">Reference proteome</keyword>
<feature type="transmembrane region" description="Helical" evidence="14">
    <location>
        <begin position="75"/>
        <end position="96"/>
    </location>
</feature>
<dbReference type="GO" id="GO:0019646">
    <property type="term" value="P:aerobic electron transport chain"/>
    <property type="evidence" value="ECO:0007669"/>
    <property type="project" value="TreeGrafter"/>
</dbReference>
<feature type="transmembrane region" description="Helical" evidence="14">
    <location>
        <begin position="42"/>
        <end position="63"/>
    </location>
</feature>
<keyword evidence="5" id="KW-1003">Cell membrane</keyword>
<evidence type="ECO:0000256" key="13">
    <source>
        <dbReference type="ARBA" id="ARBA00032185"/>
    </source>
</evidence>
<comment type="similarity">
    <text evidence="2">Belongs to the cytochrome c oxidase bacterial subunit 4 family.</text>
</comment>
<dbReference type="Pfam" id="PF03626">
    <property type="entry name" value="COX4_pro"/>
    <property type="match status" value="1"/>
</dbReference>
<dbReference type="GO" id="GO:0005886">
    <property type="term" value="C:plasma membrane"/>
    <property type="evidence" value="ECO:0007669"/>
    <property type="project" value="UniProtKB-SubCell"/>
</dbReference>
<evidence type="ECO:0000256" key="5">
    <source>
        <dbReference type="ARBA" id="ARBA00022475"/>
    </source>
</evidence>
<proteinExistence type="inferred from homology"/>
<keyword evidence="8 14" id="KW-0472">Membrane</keyword>
<evidence type="ECO:0000313" key="15">
    <source>
        <dbReference type="EMBL" id="SDX73235.1"/>
    </source>
</evidence>
<evidence type="ECO:0000313" key="16">
    <source>
        <dbReference type="Proteomes" id="UP000183400"/>
    </source>
</evidence>
<evidence type="ECO:0000256" key="1">
    <source>
        <dbReference type="ARBA" id="ARBA00004651"/>
    </source>
</evidence>
<dbReference type="Proteomes" id="UP000183400">
    <property type="component" value="Unassembled WGS sequence"/>
</dbReference>
<evidence type="ECO:0000256" key="14">
    <source>
        <dbReference type="SAM" id="Phobius"/>
    </source>
</evidence>
<evidence type="ECO:0000256" key="9">
    <source>
        <dbReference type="ARBA" id="ARBA00025694"/>
    </source>
</evidence>
<comment type="subunit">
    <text evidence="3">Heterooctamer of two A chains, two B chains, two C chains and two D chains.</text>
</comment>
<dbReference type="InterPro" id="IPR005171">
    <property type="entry name" value="Cyt_c_oxidase_su4_prok"/>
</dbReference>
<evidence type="ECO:0000256" key="4">
    <source>
        <dbReference type="ARBA" id="ARBA00014689"/>
    </source>
</evidence>
<dbReference type="STRING" id="985054.SAMN05444358_11042"/>
<dbReference type="GO" id="GO:0009319">
    <property type="term" value="C:cytochrome o ubiquinol oxidase complex"/>
    <property type="evidence" value="ECO:0007669"/>
    <property type="project" value="TreeGrafter"/>
</dbReference>
<gene>
    <name evidence="15" type="ORF">SAMN05444358_11042</name>
</gene>
<comment type="function">
    <text evidence="9">Cytochrome bo(3) ubiquinol terminal oxidase is the component of the aerobic respiratory chain of E.coli that predominates when cells are grown at high aeration. Has proton pump activity across the membrane in addition to electron transfer, pumping 2 protons/electron.</text>
</comment>
<comment type="subcellular location">
    <subcellularLocation>
        <location evidence="1">Cell membrane</location>
        <topology evidence="1">Multi-pass membrane protein</topology>
    </subcellularLocation>
</comment>
<evidence type="ECO:0000256" key="2">
    <source>
        <dbReference type="ARBA" id="ARBA00008079"/>
    </source>
</evidence>
<evidence type="ECO:0000256" key="11">
    <source>
        <dbReference type="ARBA" id="ARBA00030211"/>
    </source>
</evidence>
<evidence type="ECO:0000256" key="10">
    <source>
        <dbReference type="ARBA" id="ARBA00030071"/>
    </source>
</evidence>
<evidence type="ECO:0000256" key="6">
    <source>
        <dbReference type="ARBA" id="ARBA00022692"/>
    </source>
</evidence>
<dbReference type="EMBL" id="FNNP01000010">
    <property type="protein sequence ID" value="SDX73235.1"/>
    <property type="molecule type" value="Genomic_DNA"/>
</dbReference>
<dbReference type="AlphaFoldDB" id="A0A1H3E3J6"/>
<sequence length="108" mass="12419">MDKRSEMHRRERRRYVIGYGGSLLLTLVVFAVAHQFGIETKGVYLTIGLLGLAQLLVQLVYFLHIDRRRSSREDLDLILFSTLVLLIIIGGTVWILGNLALRMHMHVM</sequence>
<dbReference type="RefSeq" id="WP_074738615.1">
    <property type="nucleotide sequence ID" value="NZ_FNNP01000010.1"/>
</dbReference>
<protein>
    <recommendedName>
        <fullName evidence="4">Cytochrome bo(3) ubiquinol oxidase subunit 4</fullName>
    </recommendedName>
    <alternativeName>
        <fullName evidence="13">Cytochrome o ubiquinol oxidase subunit 4</fullName>
    </alternativeName>
    <alternativeName>
        <fullName evidence="10">Oxidase bo(3) subunit 4</fullName>
    </alternativeName>
    <alternativeName>
        <fullName evidence="11">Ubiquinol oxidase polypeptide IV</fullName>
    </alternativeName>
    <alternativeName>
        <fullName evidence="12">Ubiquinol oxidase subunit 4</fullName>
    </alternativeName>
</protein>
<name>A0A1H3E3J6_9RHOB</name>
<evidence type="ECO:0000256" key="7">
    <source>
        <dbReference type="ARBA" id="ARBA00022989"/>
    </source>
</evidence>
<dbReference type="PANTHER" id="PTHR36835:SF1">
    <property type="entry name" value="CYTOCHROME BO(3) UBIQUINOL OXIDASE SUBUNIT 4"/>
    <property type="match status" value="1"/>
</dbReference>
<evidence type="ECO:0000256" key="8">
    <source>
        <dbReference type="ARBA" id="ARBA00023136"/>
    </source>
</evidence>
<dbReference type="GO" id="GO:0009486">
    <property type="term" value="F:cytochrome bo3 ubiquinol oxidase activity"/>
    <property type="evidence" value="ECO:0007669"/>
    <property type="project" value="TreeGrafter"/>
</dbReference>
<dbReference type="GO" id="GO:0015990">
    <property type="term" value="P:electron transport coupled proton transport"/>
    <property type="evidence" value="ECO:0007669"/>
    <property type="project" value="TreeGrafter"/>
</dbReference>
<feature type="transmembrane region" description="Helical" evidence="14">
    <location>
        <begin position="16"/>
        <end position="36"/>
    </location>
</feature>
<dbReference type="GO" id="GO:0015078">
    <property type="term" value="F:proton transmembrane transporter activity"/>
    <property type="evidence" value="ECO:0007669"/>
    <property type="project" value="TreeGrafter"/>
</dbReference>
<accession>A0A1H3E3J6</accession>
<evidence type="ECO:0000256" key="12">
    <source>
        <dbReference type="ARBA" id="ARBA00031887"/>
    </source>
</evidence>
<reference evidence="16" key="1">
    <citation type="submission" date="2016-10" db="EMBL/GenBank/DDBJ databases">
        <authorList>
            <person name="Varghese N."/>
            <person name="Submissions S."/>
        </authorList>
    </citation>
    <scope>NUCLEOTIDE SEQUENCE [LARGE SCALE GENOMIC DNA]</scope>
    <source>
        <strain evidence="16">DSM 27839</strain>
    </source>
</reference>
<evidence type="ECO:0000256" key="3">
    <source>
        <dbReference type="ARBA" id="ARBA00011700"/>
    </source>
</evidence>